<feature type="signal peptide" evidence="1">
    <location>
        <begin position="1"/>
        <end position="15"/>
    </location>
</feature>
<keyword evidence="1" id="KW-0732">Signal</keyword>
<sequence>MLLLCACCLPLTLHAATDSWVDRSHTRMTVWVSELGRWVDARLSGETVPESNLSRLKLGYGVTLSRLDKPDWKPRIGLDLSLPVSERRLKLFVTRQLNDTSRAPQPEQLGGHASNSSTDDQTFVGIRSIEKRTARILRTLDFGANFHGITPGVFVRWRNRDRQPLTPSWQWTTHLQWLWESDRGLSGRYAWLFDRGLDSRRLWRQRLQLDGYLDSQTLDFTASEELFVWLPAAHSLNGHLSAQWSNQPQPELVWWGPGMNYSRPVLRRWLLLSISPEIAFERQHDYAANARLSLQLTAHFSQ</sequence>
<dbReference type="EMBL" id="FSRE01000003">
    <property type="protein sequence ID" value="SIO04790.1"/>
    <property type="molecule type" value="Genomic_DNA"/>
</dbReference>
<accession>A0A1N6GB58</accession>
<organism evidence="2 3">
    <name type="scientific">Sulfurivirga caldicuralii</name>
    <dbReference type="NCBI Taxonomy" id="364032"/>
    <lineage>
        <taxon>Bacteria</taxon>
        <taxon>Pseudomonadati</taxon>
        <taxon>Pseudomonadota</taxon>
        <taxon>Gammaproteobacteria</taxon>
        <taxon>Thiotrichales</taxon>
        <taxon>Piscirickettsiaceae</taxon>
        <taxon>Sulfurivirga</taxon>
    </lineage>
</organism>
<gene>
    <name evidence="2" type="ORF">SAMN05443662_1269</name>
</gene>
<reference evidence="2 3" key="1">
    <citation type="submission" date="2016-11" db="EMBL/GenBank/DDBJ databases">
        <authorList>
            <person name="Jaros S."/>
            <person name="Januszkiewicz K."/>
            <person name="Wedrychowicz H."/>
        </authorList>
    </citation>
    <scope>NUCLEOTIDE SEQUENCE [LARGE SCALE GENOMIC DNA]</scope>
    <source>
        <strain evidence="2 3">DSM 17737</strain>
    </source>
</reference>
<name>A0A1N6GB58_9GAMM</name>
<evidence type="ECO:0000256" key="1">
    <source>
        <dbReference type="SAM" id="SignalP"/>
    </source>
</evidence>
<proteinExistence type="predicted"/>
<evidence type="ECO:0000313" key="3">
    <source>
        <dbReference type="Proteomes" id="UP000198461"/>
    </source>
</evidence>
<protein>
    <submittedName>
        <fullName evidence="2">Uncharacterized protein</fullName>
    </submittedName>
</protein>
<evidence type="ECO:0000313" key="2">
    <source>
        <dbReference type="EMBL" id="SIO04790.1"/>
    </source>
</evidence>
<dbReference type="STRING" id="364032.SAMN05443662_1269"/>
<dbReference type="Proteomes" id="UP000198461">
    <property type="component" value="Unassembled WGS sequence"/>
</dbReference>
<dbReference type="AlphaFoldDB" id="A0A1N6GB58"/>
<feature type="chain" id="PRO_5013383030" evidence="1">
    <location>
        <begin position="16"/>
        <end position="302"/>
    </location>
</feature>
<keyword evidence="3" id="KW-1185">Reference proteome</keyword>